<feature type="transmembrane region" description="Helical" evidence="5">
    <location>
        <begin position="345"/>
        <end position="368"/>
    </location>
</feature>
<keyword evidence="8" id="KW-1185">Reference proteome</keyword>
<feature type="transmembrane region" description="Helical" evidence="5">
    <location>
        <begin position="374"/>
        <end position="393"/>
    </location>
</feature>
<evidence type="ECO:0000256" key="2">
    <source>
        <dbReference type="ARBA" id="ARBA00022692"/>
    </source>
</evidence>
<feature type="domain" description="Major facilitator superfamily (MFS) profile" evidence="6">
    <location>
        <begin position="1"/>
        <end position="396"/>
    </location>
</feature>
<dbReference type="InterPro" id="IPR011701">
    <property type="entry name" value="MFS"/>
</dbReference>
<protein>
    <submittedName>
        <fullName evidence="7">Predicted arabinose efflux permease, MFS family</fullName>
    </submittedName>
</protein>
<dbReference type="EMBL" id="FNJB01000009">
    <property type="protein sequence ID" value="SDP47565.1"/>
    <property type="molecule type" value="Genomic_DNA"/>
</dbReference>
<accession>A0A1H0T177</accession>
<keyword evidence="2 5" id="KW-0812">Transmembrane</keyword>
<evidence type="ECO:0000256" key="3">
    <source>
        <dbReference type="ARBA" id="ARBA00022989"/>
    </source>
</evidence>
<evidence type="ECO:0000256" key="4">
    <source>
        <dbReference type="ARBA" id="ARBA00023136"/>
    </source>
</evidence>
<evidence type="ECO:0000313" key="8">
    <source>
        <dbReference type="Proteomes" id="UP000199651"/>
    </source>
</evidence>
<dbReference type="Gene3D" id="1.20.1250.20">
    <property type="entry name" value="MFS general substrate transporter like domains"/>
    <property type="match status" value="1"/>
</dbReference>
<dbReference type="RefSeq" id="WP_091380093.1">
    <property type="nucleotide sequence ID" value="NZ_FNDV01000018.1"/>
</dbReference>
<evidence type="ECO:0000259" key="6">
    <source>
        <dbReference type="PROSITE" id="PS50850"/>
    </source>
</evidence>
<gene>
    <name evidence="7" type="ORF">SAMN05192558_109200</name>
</gene>
<keyword evidence="4 5" id="KW-0472">Membrane</keyword>
<dbReference type="OrthoDB" id="5171875at2"/>
<dbReference type="InterPro" id="IPR020846">
    <property type="entry name" value="MFS_dom"/>
</dbReference>
<feature type="transmembrane region" description="Helical" evidence="5">
    <location>
        <begin position="85"/>
        <end position="103"/>
    </location>
</feature>
<sequence>MSHSAGFADYRTALTTPGARGPVLSALVGRLPIAMMGLSLLLYVQRSTGSFAIAGLVSAGSLIGVAVGSVTQGRIMDRVGPSRPLLVAAAVFAVFTTVAILAVEAHAPTFLLVILGFAVGATEPMIGSASRANWTRLLPAGPARNAAFAYEAISMEVFFILGPALAGVLLAAPWAGTGVVAGAACMIVGGTSFALMPTVRHFRPNRADRGDHGMLGALASPGMRTVALAAMGFGATIGFIEVAVPAAATTAGNPPAGGFLLGLWSISSVIFGVLYGIRPWPRAMSLRLPVLLGGFAVLVAFLAIPTTLVWLGAALLVAGMLVTPQATAHSAALELVAPKGTVTEAFGWVITAVTLGLALGQSVSGYLVEHVSVASSYLGASVVGLLFAAVVYARRGTVVDVNAQVKAKEPALV</sequence>
<evidence type="ECO:0000256" key="5">
    <source>
        <dbReference type="SAM" id="Phobius"/>
    </source>
</evidence>
<feature type="transmembrane region" description="Helical" evidence="5">
    <location>
        <begin position="50"/>
        <end position="73"/>
    </location>
</feature>
<dbReference type="InterPro" id="IPR036259">
    <property type="entry name" value="MFS_trans_sf"/>
</dbReference>
<evidence type="ECO:0000256" key="1">
    <source>
        <dbReference type="ARBA" id="ARBA00004651"/>
    </source>
</evidence>
<keyword evidence="3 5" id="KW-1133">Transmembrane helix</keyword>
<evidence type="ECO:0000313" key="7">
    <source>
        <dbReference type="EMBL" id="SDP47565.1"/>
    </source>
</evidence>
<proteinExistence type="predicted"/>
<dbReference type="SUPFAM" id="SSF103473">
    <property type="entry name" value="MFS general substrate transporter"/>
    <property type="match status" value="1"/>
</dbReference>
<dbReference type="Proteomes" id="UP000199651">
    <property type="component" value="Unassembled WGS sequence"/>
</dbReference>
<dbReference type="AlphaFoldDB" id="A0A1H0T177"/>
<dbReference type="GO" id="GO:0005886">
    <property type="term" value="C:plasma membrane"/>
    <property type="evidence" value="ECO:0007669"/>
    <property type="project" value="UniProtKB-SubCell"/>
</dbReference>
<organism evidence="7 8">
    <name type="scientific">Actinokineospora alba</name>
    <dbReference type="NCBI Taxonomy" id="504798"/>
    <lineage>
        <taxon>Bacteria</taxon>
        <taxon>Bacillati</taxon>
        <taxon>Actinomycetota</taxon>
        <taxon>Actinomycetes</taxon>
        <taxon>Pseudonocardiales</taxon>
        <taxon>Pseudonocardiaceae</taxon>
        <taxon>Actinokineospora</taxon>
    </lineage>
</organism>
<feature type="transmembrane region" description="Helical" evidence="5">
    <location>
        <begin position="284"/>
        <end position="304"/>
    </location>
</feature>
<feature type="transmembrane region" description="Helical" evidence="5">
    <location>
        <begin position="226"/>
        <end position="247"/>
    </location>
</feature>
<feature type="transmembrane region" description="Helical" evidence="5">
    <location>
        <begin position="259"/>
        <end position="277"/>
    </location>
</feature>
<dbReference type="PROSITE" id="PS50850">
    <property type="entry name" value="MFS"/>
    <property type="match status" value="1"/>
</dbReference>
<feature type="transmembrane region" description="Helical" evidence="5">
    <location>
        <begin position="21"/>
        <end position="44"/>
    </location>
</feature>
<dbReference type="PANTHER" id="PTHR23542:SF1">
    <property type="entry name" value="MAJOR FACILITATOR SUPERFAMILY (MFS) PROFILE DOMAIN-CONTAINING PROTEIN"/>
    <property type="match status" value="1"/>
</dbReference>
<reference evidence="8" key="1">
    <citation type="submission" date="2016-10" db="EMBL/GenBank/DDBJ databases">
        <authorList>
            <person name="Varghese N."/>
            <person name="Submissions S."/>
        </authorList>
    </citation>
    <scope>NUCLEOTIDE SEQUENCE [LARGE SCALE GENOMIC DNA]</scope>
    <source>
        <strain evidence="8">IBRC-M 10655</strain>
    </source>
</reference>
<dbReference type="Pfam" id="PF07690">
    <property type="entry name" value="MFS_1"/>
    <property type="match status" value="1"/>
</dbReference>
<dbReference type="STRING" id="504798.SAMN05421871_1184"/>
<feature type="transmembrane region" description="Helical" evidence="5">
    <location>
        <begin position="148"/>
        <end position="172"/>
    </location>
</feature>
<feature type="transmembrane region" description="Helical" evidence="5">
    <location>
        <begin position="178"/>
        <end position="199"/>
    </location>
</feature>
<comment type="subcellular location">
    <subcellularLocation>
        <location evidence="1">Cell membrane</location>
        <topology evidence="1">Multi-pass membrane protein</topology>
    </subcellularLocation>
</comment>
<feature type="transmembrane region" description="Helical" evidence="5">
    <location>
        <begin position="109"/>
        <end position="127"/>
    </location>
</feature>
<name>A0A1H0T177_9PSEU</name>
<dbReference type="PANTHER" id="PTHR23542">
    <property type="match status" value="1"/>
</dbReference>
<dbReference type="GO" id="GO:0022857">
    <property type="term" value="F:transmembrane transporter activity"/>
    <property type="evidence" value="ECO:0007669"/>
    <property type="project" value="InterPro"/>
</dbReference>